<evidence type="ECO:0008006" key="3">
    <source>
        <dbReference type="Google" id="ProtNLM"/>
    </source>
</evidence>
<evidence type="ECO:0000313" key="1">
    <source>
        <dbReference type="EMBL" id="KAK7084472.1"/>
    </source>
</evidence>
<dbReference type="EMBL" id="JAXCGZ010002077">
    <property type="protein sequence ID" value="KAK7084472.1"/>
    <property type="molecule type" value="Genomic_DNA"/>
</dbReference>
<accession>A0AAN9AFR6</accession>
<proteinExistence type="predicted"/>
<dbReference type="Gene3D" id="1.25.40.10">
    <property type="entry name" value="Tetratricopeptide repeat domain"/>
    <property type="match status" value="1"/>
</dbReference>
<dbReference type="SUPFAM" id="SSF82199">
    <property type="entry name" value="SET domain"/>
    <property type="match status" value="1"/>
</dbReference>
<keyword evidence="2" id="KW-1185">Reference proteome</keyword>
<name>A0AAN9AFR6_HALRR</name>
<dbReference type="InterPro" id="IPR053010">
    <property type="entry name" value="SET_SmydA-8"/>
</dbReference>
<organism evidence="1 2">
    <name type="scientific">Halocaridina rubra</name>
    <name type="common">Hawaiian red shrimp</name>
    <dbReference type="NCBI Taxonomy" id="373956"/>
    <lineage>
        <taxon>Eukaryota</taxon>
        <taxon>Metazoa</taxon>
        <taxon>Ecdysozoa</taxon>
        <taxon>Arthropoda</taxon>
        <taxon>Crustacea</taxon>
        <taxon>Multicrustacea</taxon>
        <taxon>Malacostraca</taxon>
        <taxon>Eumalacostraca</taxon>
        <taxon>Eucarida</taxon>
        <taxon>Decapoda</taxon>
        <taxon>Pleocyemata</taxon>
        <taxon>Caridea</taxon>
        <taxon>Atyoidea</taxon>
        <taxon>Atyidae</taxon>
        <taxon>Halocaridina</taxon>
    </lineage>
</organism>
<dbReference type="InterPro" id="IPR011990">
    <property type="entry name" value="TPR-like_helical_dom_sf"/>
</dbReference>
<dbReference type="CDD" id="cd20071">
    <property type="entry name" value="SET_SMYD"/>
    <property type="match status" value="1"/>
</dbReference>
<comment type="caution">
    <text evidence="1">The sequence shown here is derived from an EMBL/GenBank/DDBJ whole genome shotgun (WGS) entry which is preliminary data.</text>
</comment>
<gene>
    <name evidence="1" type="ORF">SK128_012410</name>
</gene>
<evidence type="ECO:0000313" key="2">
    <source>
        <dbReference type="Proteomes" id="UP001381693"/>
    </source>
</evidence>
<dbReference type="AlphaFoldDB" id="A0AAN9AFR6"/>
<dbReference type="PANTHER" id="PTHR46455">
    <property type="entry name" value="SET AND MYND DOMAIN CONTAINING, ARTHROPOD-SPECIFIC, MEMBER 4, ISOFORM A"/>
    <property type="match status" value="1"/>
</dbReference>
<sequence length="275" mass="31583">MAHDCIPNTKHCFDSDLNIIIRSTVPIRKGNSITTTYTSTLWNTLQRRRQLKAAKFFLCSCRRCKDPRELGTELSTLLCSDCGGHVVSLDPLDLSSSWSCQKCNNTILGRSVMWGDQQLYKELRSLDNSSAKPLEEFFDRYHKALHPKHRFFVEAKYGLVKFYGNHPDYRYRDMTREQLERKVKYCRELLELADVIDPGLSLFRGTLLFELQAGLVALARMLLSNDILTKEGTQDYMSEAVKHLQEASDILKHEPEMENGGLDAKLKILSDELDV</sequence>
<protein>
    <recommendedName>
        <fullName evidence="3">Protein msta</fullName>
    </recommendedName>
</protein>
<reference evidence="1 2" key="1">
    <citation type="submission" date="2023-11" db="EMBL/GenBank/DDBJ databases">
        <title>Halocaridina rubra genome assembly.</title>
        <authorList>
            <person name="Smith C."/>
        </authorList>
    </citation>
    <scope>NUCLEOTIDE SEQUENCE [LARGE SCALE GENOMIC DNA]</scope>
    <source>
        <strain evidence="1">EP-1</strain>
        <tissue evidence="1">Whole</tissue>
    </source>
</reference>
<dbReference type="Proteomes" id="UP001381693">
    <property type="component" value="Unassembled WGS sequence"/>
</dbReference>
<dbReference type="PANTHER" id="PTHR46455:SF1">
    <property type="entry name" value="SET AND MYND DOMAIN CONTAINING, ARTHROPOD-SPECIFIC, MEMBER 2"/>
    <property type="match status" value="1"/>
</dbReference>
<dbReference type="Gene3D" id="2.170.270.10">
    <property type="entry name" value="SET domain"/>
    <property type="match status" value="1"/>
</dbReference>
<dbReference type="InterPro" id="IPR046341">
    <property type="entry name" value="SET_dom_sf"/>
</dbReference>